<dbReference type="EMBL" id="BBWV01000001">
    <property type="protein sequence ID" value="GAO41346.1"/>
    <property type="molecule type" value="Genomic_DNA"/>
</dbReference>
<dbReference type="Pfam" id="PF00593">
    <property type="entry name" value="TonB_dep_Rec_b-barrel"/>
    <property type="match status" value="1"/>
</dbReference>
<proteinExistence type="inferred from homology"/>
<keyword evidence="5" id="KW-0732">Signal</keyword>
<evidence type="ECO:0000259" key="7">
    <source>
        <dbReference type="Pfam" id="PF07715"/>
    </source>
</evidence>
<feature type="chain" id="PRO_5002430130" evidence="5">
    <location>
        <begin position="23"/>
        <end position="912"/>
    </location>
</feature>
<dbReference type="Gene3D" id="2.60.40.1120">
    <property type="entry name" value="Carboxypeptidase-like, regulatory domain"/>
    <property type="match status" value="1"/>
</dbReference>
<dbReference type="STRING" id="1220578.FPE01S_01_03580"/>
<protein>
    <submittedName>
        <fullName evidence="8">Putative TonB-dependent receptor</fullName>
    </submittedName>
</protein>
<dbReference type="SUPFAM" id="SSF49464">
    <property type="entry name" value="Carboxypeptidase regulatory domain-like"/>
    <property type="match status" value="1"/>
</dbReference>
<feature type="domain" description="TonB-dependent receptor-like beta-barrel" evidence="6">
    <location>
        <begin position="416"/>
        <end position="872"/>
    </location>
</feature>
<keyword evidence="2 4" id="KW-0472">Membrane</keyword>
<keyword evidence="9" id="KW-1185">Reference proteome</keyword>
<keyword evidence="8" id="KW-0675">Receptor</keyword>
<dbReference type="InterPro" id="IPR008969">
    <property type="entry name" value="CarboxyPept-like_regulatory"/>
</dbReference>
<dbReference type="InterPro" id="IPR036942">
    <property type="entry name" value="Beta-barrel_TonB_sf"/>
</dbReference>
<feature type="domain" description="TonB-dependent receptor plug" evidence="7">
    <location>
        <begin position="270"/>
        <end position="345"/>
    </location>
</feature>
<feature type="signal peptide" evidence="5">
    <location>
        <begin position="1"/>
        <end position="22"/>
    </location>
</feature>
<name>A0A0E9MV80_9BACT</name>
<dbReference type="InterPro" id="IPR012910">
    <property type="entry name" value="Plug_dom"/>
</dbReference>
<evidence type="ECO:0000256" key="3">
    <source>
        <dbReference type="ARBA" id="ARBA00023237"/>
    </source>
</evidence>
<organism evidence="8 9">
    <name type="scientific">Flavihumibacter petaseus NBRC 106054</name>
    <dbReference type="NCBI Taxonomy" id="1220578"/>
    <lineage>
        <taxon>Bacteria</taxon>
        <taxon>Pseudomonadati</taxon>
        <taxon>Bacteroidota</taxon>
        <taxon>Chitinophagia</taxon>
        <taxon>Chitinophagales</taxon>
        <taxon>Chitinophagaceae</taxon>
        <taxon>Flavihumibacter</taxon>
    </lineage>
</organism>
<dbReference type="InterPro" id="IPR000531">
    <property type="entry name" value="Beta-barrel_TonB"/>
</dbReference>
<dbReference type="Gene3D" id="2.40.170.20">
    <property type="entry name" value="TonB-dependent receptor, beta-barrel domain"/>
    <property type="match status" value="1"/>
</dbReference>
<keyword evidence="3" id="KW-0998">Cell outer membrane</keyword>
<dbReference type="Gene3D" id="2.170.130.10">
    <property type="entry name" value="TonB-dependent receptor, plug domain"/>
    <property type="match status" value="1"/>
</dbReference>
<comment type="similarity">
    <text evidence="4">Belongs to the TonB-dependent receptor family.</text>
</comment>
<dbReference type="Pfam" id="PF07715">
    <property type="entry name" value="Plug"/>
    <property type="match status" value="1"/>
</dbReference>
<comment type="subcellular location">
    <subcellularLocation>
        <location evidence="1 4">Cell outer membrane</location>
    </subcellularLocation>
</comment>
<evidence type="ECO:0000256" key="4">
    <source>
        <dbReference type="RuleBase" id="RU003357"/>
    </source>
</evidence>
<evidence type="ECO:0000256" key="2">
    <source>
        <dbReference type="ARBA" id="ARBA00023136"/>
    </source>
</evidence>
<dbReference type="RefSeq" id="WP_052955440.1">
    <property type="nucleotide sequence ID" value="NZ_BBWV01000001.1"/>
</dbReference>
<evidence type="ECO:0000259" key="6">
    <source>
        <dbReference type="Pfam" id="PF00593"/>
    </source>
</evidence>
<evidence type="ECO:0000256" key="1">
    <source>
        <dbReference type="ARBA" id="ARBA00004442"/>
    </source>
</evidence>
<keyword evidence="4" id="KW-0798">TonB box</keyword>
<accession>A0A0E9MV80</accession>
<evidence type="ECO:0000313" key="9">
    <source>
        <dbReference type="Proteomes" id="UP000033121"/>
    </source>
</evidence>
<sequence length="912" mass="101648">MIVRKLVLLAMLVAAITSQVSGQDNKRFTVSSGGKSFAEFVRIIEAESDYHFYFDPQQVDTLVISSNFSQATLQEMLGAIFRDKSFYFLVDRENAVFITYQVRINPVHGGFSPAKAIEGIATDVGEKLKVDAESKIYDIGVRNSRSGSGRATVAGYVRDQRSGDPIVGATVAVDSPSVTVHTDQYGYYNIVLPRGRQVLHISSVGMTATARQIQLNNDGKLDVELQEYVASLKTVIVSAEKNSNTRNLQMGTNRLSIKAIRQVPVVFGEADVLKVVLALPGVTSTGEASNGFNVRGGSTDQNLILMSDATIYNPSHLFGFFSVFNPDVVKGVELYKAAIPEKYGGRLSSVLDIGLQDGNTKKWSGQAGIGPLTSKISIGGPVKKEKSSLMFGARATYSNWLMQFIPEKEYQNSKAGFYDANIRYSATINAKNALYITGYFSQDNFKFNGDTTYRYGNRNANFKWKHNFNNALNNVVTVGIDDYLYSVQSNTNPVNDFKLSFNIRQYSLRSDASYSINNKHQLSFGINAIVYRLQPGNLEPKGGESIVAKNEVATEQALETAIYFGDNFTVSDRFSVTAGIRYSIFNKFGPASVNQYVPGLPRDTSTITGVKDYSSGSIVQTWQAPEIRVGMRYALGSNTSVKLSFNTMQQYIHMLSNTVSVAPTDIWKLSDTYIRPQQGAQLSLGLYRNFKDGAIETSVEGYYKRMRHFLDYKSGAHLLMNHHIETDVINTKGKAYGVELLVKKNSGKLNGWFSYTYSRTFLQQDDSLAGERINRGKYYPASFDKPHNLNLIGNYRFSHRFSLSMNVVYTTGRPITLPIAIFNMGGTQALLYSERNQYRIPDYFRVDLSATLDGNHKVKQKTHNSWSFGVYNMLARQNPYSVYFVNEGGKIKGYQLSIFGTAIPFVTYNIKF</sequence>
<reference evidence="8 9" key="1">
    <citation type="submission" date="2015-04" db="EMBL/GenBank/DDBJ databases">
        <title>Whole genome shotgun sequence of Flavihumibacter petaseus NBRC 106054.</title>
        <authorList>
            <person name="Miyazawa S."/>
            <person name="Hosoyama A."/>
            <person name="Hashimoto M."/>
            <person name="Noguchi M."/>
            <person name="Tsuchikane K."/>
            <person name="Ohji S."/>
            <person name="Yamazoe A."/>
            <person name="Ichikawa N."/>
            <person name="Kimura A."/>
            <person name="Fujita N."/>
        </authorList>
    </citation>
    <scope>NUCLEOTIDE SEQUENCE [LARGE SCALE GENOMIC DNA]</scope>
    <source>
        <strain evidence="8 9">NBRC 106054</strain>
    </source>
</reference>
<comment type="caution">
    <text evidence="8">The sequence shown here is derived from an EMBL/GenBank/DDBJ whole genome shotgun (WGS) entry which is preliminary data.</text>
</comment>
<dbReference type="Proteomes" id="UP000033121">
    <property type="component" value="Unassembled WGS sequence"/>
</dbReference>
<dbReference type="GO" id="GO:0009279">
    <property type="term" value="C:cell outer membrane"/>
    <property type="evidence" value="ECO:0007669"/>
    <property type="project" value="UniProtKB-SubCell"/>
</dbReference>
<evidence type="ECO:0000256" key="5">
    <source>
        <dbReference type="SAM" id="SignalP"/>
    </source>
</evidence>
<evidence type="ECO:0000313" key="8">
    <source>
        <dbReference type="EMBL" id="GAO41346.1"/>
    </source>
</evidence>
<dbReference type="InterPro" id="IPR037066">
    <property type="entry name" value="Plug_dom_sf"/>
</dbReference>
<dbReference type="SUPFAM" id="SSF56935">
    <property type="entry name" value="Porins"/>
    <property type="match status" value="1"/>
</dbReference>
<dbReference type="Pfam" id="PF13715">
    <property type="entry name" value="CarbopepD_reg_2"/>
    <property type="match status" value="1"/>
</dbReference>
<dbReference type="AlphaFoldDB" id="A0A0E9MV80"/>
<gene>
    <name evidence="8" type="ORF">FPE01S_01_03580</name>
</gene>